<dbReference type="SUPFAM" id="SSF52087">
    <property type="entry name" value="CRAL/TRIO domain"/>
    <property type="match status" value="1"/>
</dbReference>
<dbReference type="AlphaFoldDB" id="A0AAV4PU34"/>
<protein>
    <submittedName>
        <fullName evidence="2">Alpha-tocopherol transfer protein-like</fullName>
    </submittedName>
</protein>
<dbReference type="GO" id="GO:1902936">
    <property type="term" value="F:phosphatidylinositol bisphosphate binding"/>
    <property type="evidence" value="ECO:0007669"/>
    <property type="project" value="TreeGrafter"/>
</dbReference>
<reference evidence="2 3" key="1">
    <citation type="submission" date="2021-06" db="EMBL/GenBank/DDBJ databases">
        <title>Caerostris darwini draft genome.</title>
        <authorList>
            <person name="Kono N."/>
            <person name="Arakawa K."/>
        </authorList>
    </citation>
    <scope>NUCLEOTIDE SEQUENCE [LARGE SCALE GENOMIC DNA]</scope>
</reference>
<evidence type="ECO:0000313" key="2">
    <source>
        <dbReference type="EMBL" id="GIY00547.1"/>
    </source>
</evidence>
<dbReference type="Gene3D" id="1.20.5.1200">
    <property type="entry name" value="Alpha-tocopherol transfer"/>
    <property type="match status" value="1"/>
</dbReference>
<dbReference type="Gene3D" id="1.10.8.20">
    <property type="entry name" value="N-terminal domain of phosphatidylinositol transfer protein sec14p"/>
    <property type="match status" value="1"/>
</dbReference>
<evidence type="ECO:0000313" key="3">
    <source>
        <dbReference type="Proteomes" id="UP001054837"/>
    </source>
</evidence>
<keyword evidence="3" id="KW-1185">Reference proteome</keyword>
<dbReference type="PROSITE" id="PS50191">
    <property type="entry name" value="CRAL_TRIO"/>
    <property type="match status" value="1"/>
</dbReference>
<dbReference type="InterPro" id="IPR036273">
    <property type="entry name" value="CRAL/TRIO_N_dom_sf"/>
</dbReference>
<accession>A0AAV4PU34</accession>
<dbReference type="SUPFAM" id="SSF46938">
    <property type="entry name" value="CRAL/TRIO N-terminal domain"/>
    <property type="match status" value="1"/>
</dbReference>
<dbReference type="CDD" id="cd00170">
    <property type="entry name" value="SEC14"/>
    <property type="match status" value="1"/>
</dbReference>
<proteinExistence type="predicted"/>
<dbReference type="SMART" id="SM00516">
    <property type="entry name" value="SEC14"/>
    <property type="match status" value="1"/>
</dbReference>
<name>A0AAV4PU34_9ARAC</name>
<gene>
    <name evidence="2" type="primary">TTPAL</name>
    <name evidence="2" type="ORF">CDAR_471681</name>
</gene>
<dbReference type="InterPro" id="IPR001251">
    <property type="entry name" value="CRAL-TRIO_dom"/>
</dbReference>
<dbReference type="Pfam" id="PF03765">
    <property type="entry name" value="CRAL_TRIO_N"/>
    <property type="match status" value="1"/>
</dbReference>
<sequence length="322" mass="36795">MHKLSRKIYVLVLVFSKDSTLSIHSTMASSYEETVEAKGYLPFHLDHLPPRMMQRAKQEINETEEIRASSLKKLRKLILEEKDLKARSDDAFLLQFLRARKFDVDKAFARYQNMFHVCSKSFPDVYAKSDVDNTINAFRSGIASHLPYRDEEGASVILVKMNKWDTSKHDAASFVNALTALVLSAVDEPASQVCGLHVFVDASGTNVHHIRTLTPRYLYLVSKGLRDTLPARYKSIQLFNASLIFRYLWGILYIFLPEKMKKRVHVHGSNPESLHKFIPKAILPAEYGGDNPNFDLEAWGPAKLERFIPKYVELLRGGYTTT</sequence>
<dbReference type="GO" id="GO:0016020">
    <property type="term" value="C:membrane"/>
    <property type="evidence" value="ECO:0007669"/>
    <property type="project" value="TreeGrafter"/>
</dbReference>
<comment type="caution">
    <text evidence="2">The sequence shown here is derived from an EMBL/GenBank/DDBJ whole genome shotgun (WGS) entry which is preliminary data.</text>
</comment>
<dbReference type="PRINTS" id="PR00180">
    <property type="entry name" value="CRETINALDHBP"/>
</dbReference>
<dbReference type="PANTHER" id="PTHR10174">
    <property type="entry name" value="ALPHA-TOCOPHEROL TRANSFER PROTEIN-RELATED"/>
    <property type="match status" value="1"/>
</dbReference>
<dbReference type="PANTHER" id="PTHR10174:SF130">
    <property type="entry name" value="ALPHA-TOCOPHEROL TRANSFER PROTEIN-LIKE"/>
    <property type="match status" value="1"/>
</dbReference>
<dbReference type="Pfam" id="PF00650">
    <property type="entry name" value="CRAL_TRIO"/>
    <property type="match status" value="1"/>
</dbReference>
<organism evidence="2 3">
    <name type="scientific">Caerostris darwini</name>
    <dbReference type="NCBI Taxonomy" id="1538125"/>
    <lineage>
        <taxon>Eukaryota</taxon>
        <taxon>Metazoa</taxon>
        <taxon>Ecdysozoa</taxon>
        <taxon>Arthropoda</taxon>
        <taxon>Chelicerata</taxon>
        <taxon>Arachnida</taxon>
        <taxon>Araneae</taxon>
        <taxon>Araneomorphae</taxon>
        <taxon>Entelegynae</taxon>
        <taxon>Araneoidea</taxon>
        <taxon>Araneidae</taxon>
        <taxon>Caerostris</taxon>
    </lineage>
</organism>
<evidence type="ECO:0000259" key="1">
    <source>
        <dbReference type="PROSITE" id="PS50191"/>
    </source>
</evidence>
<dbReference type="EMBL" id="BPLQ01003440">
    <property type="protein sequence ID" value="GIY00547.1"/>
    <property type="molecule type" value="Genomic_DNA"/>
</dbReference>
<feature type="domain" description="CRAL-TRIO" evidence="1">
    <location>
        <begin position="131"/>
        <end position="295"/>
    </location>
</feature>
<dbReference type="InterPro" id="IPR036865">
    <property type="entry name" value="CRAL-TRIO_dom_sf"/>
</dbReference>
<dbReference type="InterPro" id="IPR011074">
    <property type="entry name" value="CRAL/TRIO_N_dom"/>
</dbReference>
<dbReference type="Gene3D" id="3.40.525.10">
    <property type="entry name" value="CRAL-TRIO lipid binding domain"/>
    <property type="match status" value="1"/>
</dbReference>
<dbReference type="SMART" id="SM01100">
    <property type="entry name" value="CRAL_TRIO_N"/>
    <property type="match status" value="1"/>
</dbReference>
<dbReference type="Proteomes" id="UP001054837">
    <property type="component" value="Unassembled WGS sequence"/>
</dbReference>